<dbReference type="SUPFAM" id="SSF55961">
    <property type="entry name" value="Bet v1-like"/>
    <property type="match status" value="1"/>
</dbReference>
<evidence type="ECO:0000259" key="2">
    <source>
        <dbReference type="Pfam" id="PF08327"/>
    </source>
</evidence>
<feature type="domain" description="Activator of Hsp90 ATPase homologue 1/2-like C-terminal" evidence="2">
    <location>
        <begin position="15"/>
        <end position="141"/>
    </location>
</feature>
<evidence type="ECO:0000313" key="3">
    <source>
        <dbReference type="EMBL" id="SFT47118.1"/>
    </source>
</evidence>
<dbReference type="InterPro" id="IPR023393">
    <property type="entry name" value="START-like_dom_sf"/>
</dbReference>
<evidence type="ECO:0000256" key="1">
    <source>
        <dbReference type="ARBA" id="ARBA00006817"/>
    </source>
</evidence>
<name>A0A1I6Y9H0_9FLAO</name>
<reference evidence="3 4" key="1">
    <citation type="submission" date="2016-10" db="EMBL/GenBank/DDBJ databases">
        <authorList>
            <person name="de Groot N.N."/>
        </authorList>
    </citation>
    <scope>NUCLEOTIDE SEQUENCE [LARGE SCALE GENOMIC DNA]</scope>
    <source>
        <strain evidence="3 4">CGMCC 1.7005</strain>
    </source>
</reference>
<sequence length="144" mass="16560">MDRNLKVEKSISITASKEEVWEVLTHPEKIKVYLFGTQTQTDWKVGSPISFTGEYQGTTYHDKGNVLSNEAYQSLKYNYWSAMSGLEDNPDNYSIITYTLHEESSNQILFTWKQEGFGSVEGHAHTEQFLPDMLKVIKELAENK</sequence>
<organism evidence="3 4">
    <name type="scientific">Lishizhenia tianjinensis</name>
    <dbReference type="NCBI Taxonomy" id="477690"/>
    <lineage>
        <taxon>Bacteria</taxon>
        <taxon>Pseudomonadati</taxon>
        <taxon>Bacteroidota</taxon>
        <taxon>Flavobacteriia</taxon>
        <taxon>Flavobacteriales</taxon>
        <taxon>Crocinitomicaceae</taxon>
        <taxon>Lishizhenia</taxon>
    </lineage>
</organism>
<accession>A0A1I6Y9H0</accession>
<comment type="similarity">
    <text evidence="1">Belongs to the AHA1 family.</text>
</comment>
<dbReference type="InterPro" id="IPR013538">
    <property type="entry name" value="ASHA1/2-like_C"/>
</dbReference>
<dbReference type="Gene3D" id="3.30.530.20">
    <property type="match status" value="1"/>
</dbReference>
<keyword evidence="4" id="KW-1185">Reference proteome</keyword>
<proteinExistence type="inferred from homology"/>
<gene>
    <name evidence="3" type="ORF">SAMN05216474_0743</name>
</gene>
<dbReference type="Proteomes" id="UP000236454">
    <property type="component" value="Unassembled WGS sequence"/>
</dbReference>
<dbReference type="AlphaFoldDB" id="A0A1I6Y9H0"/>
<dbReference type="EMBL" id="FPAS01000001">
    <property type="protein sequence ID" value="SFT47118.1"/>
    <property type="molecule type" value="Genomic_DNA"/>
</dbReference>
<dbReference type="Pfam" id="PF08327">
    <property type="entry name" value="AHSA1"/>
    <property type="match status" value="1"/>
</dbReference>
<dbReference type="STRING" id="477690.SAMN05216474_0743"/>
<protein>
    <submittedName>
        <fullName evidence="3">Uncharacterized conserved protein YndB, AHSA1/START domain</fullName>
    </submittedName>
</protein>
<evidence type="ECO:0000313" key="4">
    <source>
        <dbReference type="Proteomes" id="UP000236454"/>
    </source>
</evidence>